<dbReference type="AlphaFoldDB" id="A0A1I7UPB9"/>
<dbReference type="PANTHER" id="PTHR22743:SF165">
    <property type="entry name" value="BTB AND MATH DOMAIN CONTAINING-RELATED"/>
    <property type="match status" value="1"/>
</dbReference>
<sequence>MSSEAQKPLNLSKLPPRFMWSVVNRLKIDDKFRLRKVCRGLRRLVDRQFVRYRTLLVDVLESGAVLQFANHTFYYDKHGNTTVVRDGYRDTYFHRREVRDNARRQPVYDLASILMMEGLRLDHLIIDVKMEWTSMKSRNDLRVKEIDEFYYTMTSISKLIHNKISVKKLTMRASKEWHIETILPLCEPGTLVEIDLGYWNKRIPKRPNVTVVQPVAMLTVNNISEMDQWKQAKIMYLKRFKIAADNIIPFLHFNRFEAGFTRIKPEMYYYLKKAIQMNRDFISCHLTSRCRLLFALNECRVPGSDDKVLKITAKITNGSRRIYIFKSRNTFSAYLECLKFSGDDYWFISTTIGDVIGGDDYEKPRIFSKDENSREVLNSNEPFQLVNGNLLVGCTIEIHETFGVAEPILKRFDQKAFTDVVLIVGGYKFHVNKMYLASHSPYFESLFLRSFKESQQHEIDIFKLDAYDFQKFLEVLHGLPGITEDNVDGIVHLSDFFDAPAAFQQCEEFYMFKSRQKQKDKFHAAVRYKMDRLKNKCLSELKSAEEIDQLIPDDANQFEPQVWKELLRRCTALSRSG</sequence>
<dbReference type="Pfam" id="PF00646">
    <property type="entry name" value="F-box"/>
    <property type="match status" value="1"/>
</dbReference>
<dbReference type="PANTHER" id="PTHR22743">
    <property type="entry name" value="MEPRIN/TRAF-LIKE MATH FAMILY-C.ELEGANS"/>
    <property type="match status" value="1"/>
</dbReference>
<dbReference type="InterPro" id="IPR052664">
    <property type="entry name" value="BTB-MATH_domain_protein"/>
</dbReference>
<reference evidence="4" key="1">
    <citation type="submission" date="2016-11" db="UniProtKB">
        <authorList>
            <consortium name="WormBaseParasite"/>
        </authorList>
    </citation>
    <scope>IDENTIFICATION</scope>
</reference>
<dbReference type="InterPro" id="IPR001810">
    <property type="entry name" value="F-box_dom"/>
</dbReference>
<dbReference type="eggNOG" id="ENOG502QQPP">
    <property type="taxonomic scope" value="Eukaryota"/>
</dbReference>
<feature type="domain" description="BTB" evidence="1">
    <location>
        <begin position="418"/>
        <end position="477"/>
    </location>
</feature>
<proteinExistence type="predicted"/>
<evidence type="ECO:0000259" key="1">
    <source>
        <dbReference type="PROSITE" id="PS50097"/>
    </source>
</evidence>
<name>A0A1I7UPB9_9PELO</name>
<dbReference type="Pfam" id="PF00651">
    <property type="entry name" value="BTB"/>
    <property type="match status" value="1"/>
</dbReference>
<dbReference type="Proteomes" id="UP000095282">
    <property type="component" value="Unplaced"/>
</dbReference>
<dbReference type="Pfam" id="PF01827">
    <property type="entry name" value="FTH"/>
    <property type="match status" value="1"/>
</dbReference>
<evidence type="ECO:0000313" key="3">
    <source>
        <dbReference type="Proteomes" id="UP000095282"/>
    </source>
</evidence>
<dbReference type="CDD" id="cd18186">
    <property type="entry name" value="BTB_POZ_ZBTB_KLHL-like"/>
    <property type="match status" value="1"/>
</dbReference>
<dbReference type="PROSITE" id="PS50181">
    <property type="entry name" value="FBOX"/>
    <property type="match status" value="1"/>
</dbReference>
<evidence type="ECO:0000313" key="4">
    <source>
        <dbReference type="WBParaSite" id="Csp11.Scaffold630.g17995.t1"/>
    </source>
</evidence>
<evidence type="ECO:0000259" key="2">
    <source>
        <dbReference type="PROSITE" id="PS50181"/>
    </source>
</evidence>
<feature type="domain" description="F-box" evidence="2">
    <location>
        <begin position="8"/>
        <end position="55"/>
    </location>
</feature>
<dbReference type="SMART" id="SM00225">
    <property type="entry name" value="BTB"/>
    <property type="match status" value="1"/>
</dbReference>
<dbReference type="WBParaSite" id="Csp11.Scaffold630.g17995.t1">
    <property type="protein sequence ID" value="Csp11.Scaffold630.g17995.t1"/>
    <property type="gene ID" value="Csp11.Scaffold630.g17995"/>
</dbReference>
<dbReference type="STRING" id="1561998.A0A1I7UPB9"/>
<keyword evidence="3" id="KW-1185">Reference proteome</keyword>
<dbReference type="SUPFAM" id="SSF54695">
    <property type="entry name" value="POZ domain"/>
    <property type="match status" value="1"/>
</dbReference>
<dbReference type="InterPro" id="IPR011333">
    <property type="entry name" value="SKP1/BTB/POZ_sf"/>
</dbReference>
<accession>A0A1I7UPB9</accession>
<dbReference type="InterPro" id="IPR002900">
    <property type="entry name" value="DUF38/FTH_CAE_spp"/>
</dbReference>
<dbReference type="InterPro" id="IPR000210">
    <property type="entry name" value="BTB/POZ_dom"/>
</dbReference>
<protein>
    <submittedName>
        <fullName evidence="4">F-box domain-containing protein</fullName>
    </submittedName>
</protein>
<dbReference type="Gene3D" id="3.30.710.10">
    <property type="entry name" value="Potassium Channel Kv1.1, Chain A"/>
    <property type="match status" value="1"/>
</dbReference>
<organism evidence="3 4">
    <name type="scientific">Caenorhabditis tropicalis</name>
    <dbReference type="NCBI Taxonomy" id="1561998"/>
    <lineage>
        <taxon>Eukaryota</taxon>
        <taxon>Metazoa</taxon>
        <taxon>Ecdysozoa</taxon>
        <taxon>Nematoda</taxon>
        <taxon>Chromadorea</taxon>
        <taxon>Rhabditida</taxon>
        <taxon>Rhabditina</taxon>
        <taxon>Rhabditomorpha</taxon>
        <taxon>Rhabditoidea</taxon>
        <taxon>Rhabditidae</taxon>
        <taxon>Peloderinae</taxon>
        <taxon>Caenorhabditis</taxon>
    </lineage>
</organism>
<dbReference type="PROSITE" id="PS50097">
    <property type="entry name" value="BTB"/>
    <property type="match status" value="1"/>
</dbReference>